<evidence type="ECO:0000313" key="2">
    <source>
        <dbReference type="EMBL" id="DAG05575.1"/>
    </source>
</evidence>
<name>A0A8S5VG56_9CAUD</name>
<keyword evidence="1" id="KW-0472">Membrane</keyword>
<protein>
    <submittedName>
        <fullName evidence="2">Uncharacterized protein</fullName>
    </submittedName>
</protein>
<sequence>MRQRKLKLAIILSNGAEFFCAIFCLFRAIYFEGKGEYELFYGD</sequence>
<keyword evidence="1" id="KW-0812">Transmembrane</keyword>
<feature type="transmembrane region" description="Helical" evidence="1">
    <location>
        <begin position="9"/>
        <end position="30"/>
    </location>
</feature>
<organism evidence="2">
    <name type="scientific">Siphoviridae sp. ctNHj22</name>
    <dbReference type="NCBI Taxonomy" id="2825468"/>
    <lineage>
        <taxon>Viruses</taxon>
        <taxon>Duplodnaviria</taxon>
        <taxon>Heunggongvirae</taxon>
        <taxon>Uroviricota</taxon>
        <taxon>Caudoviricetes</taxon>
    </lineage>
</organism>
<accession>A0A8S5VG56</accession>
<reference evidence="2" key="1">
    <citation type="journal article" date="2021" name="Proc. Natl. Acad. Sci. U.S.A.">
        <title>A Catalog of Tens of Thousands of Viruses from Human Metagenomes Reveals Hidden Associations with Chronic Diseases.</title>
        <authorList>
            <person name="Tisza M.J."/>
            <person name="Buck C.B."/>
        </authorList>
    </citation>
    <scope>NUCLEOTIDE SEQUENCE</scope>
    <source>
        <strain evidence="2">CtNHj22</strain>
    </source>
</reference>
<evidence type="ECO:0000256" key="1">
    <source>
        <dbReference type="SAM" id="Phobius"/>
    </source>
</evidence>
<dbReference type="EMBL" id="BK016261">
    <property type="protein sequence ID" value="DAG05575.1"/>
    <property type="molecule type" value="Genomic_DNA"/>
</dbReference>
<proteinExistence type="predicted"/>
<keyword evidence="1" id="KW-1133">Transmembrane helix</keyword>